<dbReference type="Pfam" id="PF24681">
    <property type="entry name" value="Kelch_KLHDC2_KLHL20_DRC7"/>
    <property type="match status" value="1"/>
</dbReference>
<dbReference type="PANTHER" id="PTHR46093">
    <property type="entry name" value="ACYL-COA-BINDING DOMAIN-CONTAINING PROTEIN 5"/>
    <property type="match status" value="1"/>
</dbReference>
<evidence type="ECO:0000256" key="2">
    <source>
        <dbReference type="ARBA" id="ARBA00022737"/>
    </source>
</evidence>
<dbReference type="KEGG" id="rsin:B6N60_03601"/>
<reference evidence="4" key="1">
    <citation type="submission" date="2017-04" db="EMBL/GenBank/DDBJ databases">
        <title>Genome deletions in a multicellular cyanobacterial endosymbiont for morphological adaptation in marine diatoms.</title>
        <authorList>
            <person name="Wang Y."/>
            <person name="Gao H."/>
            <person name="Li R."/>
            <person name="Xu X."/>
        </authorList>
    </citation>
    <scope>NUCLEOTIDE SEQUENCE</scope>
    <source>
        <strain evidence="4">FACHB 800</strain>
    </source>
</reference>
<evidence type="ECO:0000313" key="5">
    <source>
        <dbReference type="Proteomes" id="UP000683511"/>
    </source>
</evidence>
<dbReference type="PANTHER" id="PTHR46093:SF18">
    <property type="entry name" value="FIBRONECTIN TYPE-III DOMAIN-CONTAINING PROTEIN"/>
    <property type="match status" value="1"/>
</dbReference>
<protein>
    <recommendedName>
        <fullName evidence="6">Galactose oxidase</fullName>
    </recommendedName>
</protein>
<keyword evidence="1" id="KW-0880">Kelch repeat</keyword>
<feature type="compositionally biased region" description="Acidic residues" evidence="3">
    <location>
        <begin position="248"/>
        <end position="268"/>
    </location>
</feature>
<feature type="region of interest" description="Disordered" evidence="3">
    <location>
        <begin position="245"/>
        <end position="268"/>
    </location>
</feature>
<keyword evidence="2" id="KW-0677">Repeat</keyword>
<proteinExistence type="predicted"/>
<evidence type="ECO:0000256" key="1">
    <source>
        <dbReference type="ARBA" id="ARBA00022441"/>
    </source>
</evidence>
<dbReference type="Gene3D" id="2.120.10.80">
    <property type="entry name" value="Kelch-type beta propeller"/>
    <property type="match status" value="2"/>
</dbReference>
<name>A0A975T9V4_9NOST</name>
<organism evidence="4 5">
    <name type="scientific">Richelia sinica FACHB-800</name>
    <dbReference type="NCBI Taxonomy" id="1357546"/>
    <lineage>
        <taxon>Bacteria</taxon>
        <taxon>Bacillati</taxon>
        <taxon>Cyanobacteriota</taxon>
        <taxon>Cyanophyceae</taxon>
        <taxon>Nostocales</taxon>
        <taxon>Nostocaceae</taxon>
        <taxon>Richelia</taxon>
    </lineage>
</organism>
<dbReference type="Proteomes" id="UP000683511">
    <property type="component" value="Chromosome"/>
</dbReference>
<dbReference type="SUPFAM" id="SSF117281">
    <property type="entry name" value="Kelch motif"/>
    <property type="match status" value="1"/>
</dbReference>
<dbReference type="RefSeq" id="WP_190602217.1">
    <property type="nucleotide sequence ID" value="NZ_CP021056.1"/>
</dbReference>
<dbReference type="InterPro" id="IPR015915">
    <property type="entry name" value="Kelch-typ_b-propeller"/>
</dbReference>
<dbReference type="AlphaFoldDB" id="A0A975T9V4"/>
<evidence type="ECO:0008006" key="6">
    <source>
        <dbReference type="Google" id="ProtNLM"/>
    </source>
</evidence>
<accession>A0A975T9V4</accession>
<gene>
    <name evidence="4" type="ORF">B6N60_03601</name>
</gene>
<dbReference type="SUPFAM" id="SSF50965">
    <property type="entry name" value="Galactose oxidase, central domain"/>
    <property type="match status" value="1"/>
</dbReference>
<sequence length="407" mass="46397">MNITTPQFIWKKPKITGRIPRPRHGHSAICYNNSMIIFGGTNIITDKSLKDVHVLDLTTWKWTKPKVTGQVPSPRSYHTAVLYQDKMLVWGGYKELISSSFKFNDVYLHILDLKTWRWSKMTPMGTLPEARSHHSAVIFQDKLIIHGGAYDIYASFNDLYILDLRKKRWLPVELELCHPVALPGLKVHGNTLIRFFGDGAYQGFCSDVLTLDLTNLDFTKPLKLSFQPANFQAIENYSYKVPIPPDASGDEEEMEDDYFDDDEEDIEDDYLGDDEEDEDIEDDYLDDDEEIVDFGDGIPYRTIHSYGEFGNNLVLYAGVAPGNGVSHATINDLVMLHLPSHDEANTGTYTGLIPQVEGQFPPPRFGHSTIQFHQQMIIFGGIWLDTYCGNHQHDNDVYILESLEKVL</sequence>
<evidence type="ECO:0000256" key="3">
    <source>
        <dbReference type="SAM" id="MobiDB-lite"/>
    </source>
</evidence>
<dbReference type="EMBL" id="CP021056">
    <property type="protein sequence ID" value="QXE24891.1"/>
    <property type="molecule type" value="Genomic_DNA"/>
</dbReference>
<evidence type="ECO:0000313" key="4">
    <source>
        <dbReference type="EMBL" id="QXE24891.1"/>
    </source>
</evidence>
<keyword evidence="5" id="KW-1185">Reference proteome</keyword>
<dbReference type="InterPro" id="IPR011043">
    <property type="entry name" value="Gal_Oxase/kelch_b-propeller"/>
</dbReference>